<evidence type="ECO:0000256" key="4">
    <source>
        <dbReference type="ARBA" id="ARBA00022692"/>
    </source>
</evidence>
<dbReference type="PANTHER" id="PTHR30589">
    <property type="entry name" value="PROLIPOPROTEIN DIACYLGLYCERYL TRANSFERASE"/>
    <property type="match status" value="1"/>
</dbReference>
<comment type="subcellular location">
    <subcellularLocation>
        <location evidence="7">Cell membrane</location>
        <topology evidence="7">Multi-pass membrane protein</topology>
    </subcellularLocation>
</comment>
<evidence type="ECO:0000313" key="9">
    <source>
        <dbReference type="Proteomes" id="UP000282106"/>
    </source>
</evidence>
<evidence type="ECO:0000256" key="1">
    <source>
        <dbReference type="ARBA" id="ARBA00007150"/>
    </source>
</evidence>
<dbReference type="FunCoup" id="A0A3N0V8X5">
    <property type="interactions" value="329"/>
</dbReference>
<keyword evidence="2 7" id="KW-1003">Cell membrane</keyword>
<feature type="transmembrane region" description="Helical" evidence="7">
    <location>
        <begin position="120"/>
        <end position="140"/>
    </location>
</feature>
<keyword evidence="3 7" id="KW-0808">Transferase</keyword>
<dbReference type="Pfam" id="PF01790">
    <property type="entry name" value="LGT"/>
    <property type="match status" value="1"/>
</dbReference>
<dbReference type="InterPro" id="IPR001640">
    <property type="entry name" value="Lgt"/>
</dbReference>
<evidence type="ECO:0000256" key="3">
    <source>
        <dbReference type="ARBA" id="ARBA00022679"/>
    </source>
</evidence>
<dbReference type="InParanoid" id="A0A3N0V8X5"/>
<feature type="transmembrane region" description="Helical" evidence="7">
    <location>
        <begin position="96"/>
        <end position="113"/>
    </location>
</feature>
<sequence>MLHHPNIDPVALHLGPLQIHWYGLMYLLGFWGCWWLAVRRGRMAHVGWSEQQVSDVLFYIVMGVILGGRIGYTFFYNFSGFLADPLVIVRIWQGGMSFHGGLLGVTAAMWLFARNKGLSFYEVADFCAVVVPFGLLTGRIGNFINGELWGATTDLPWGMVFQTGGPLPRHPSMLYEAFLEGAVLLAILWWFGKKPRPAPAIAALFLILYGAFRFAIEFVRMPDAHIGYLHGTTWFTMGMQLCVPMIVVGLFFFVYAYRRKGA</sequence>
<evidence type="ECO:0000313" key="8">
    <source>
        <dbReference type="EMBL" id="ROH89082.1"/>
    </source>
</evidence>
<proteinExistence type="inferred from homology"/>
<dbReference type="RefSeq" id="WP_123212104.1">
    <property type="nucleotide sequence ID" value="NZ_RJVO01000005.1"/>
</dbReference>
<comment type="similarity">
    <text evidence="1 7">Belongs to the Lgt family.</text>
</comment>
<accession>A0A3N0V8X5</accession>
<reference evidence="8 9" key="1">
    <citation type="submission" date="2018-10" db="EMBL/GenBank/DDBJ databases">
        <authorList>
            <person name="Chen W.-M."/>
        </authorList>
    </citation>
    <scope>NUCLEOTIDE SEQUENCE [LARGE SCALE GENOMIC DNA]</scope>
    <source>
        <strain evidence="8 9">THS-13</strain>
    </source>
</reference>
<keyword evidence="8" id="KW-0449">Lipoprotein</keyword>
<dbReference type="NCBIfam" id="TIGR00544">
    <property type="entry name" value="lgt"/>
    <property type="match status" value="1"/>
</dbReference>
<feature type="transmembrane region" description="Helical" evidence="7">
    <location>
        <begin position="173"/>
        <end position="191"/>
    </location>
</feature>
<name>A0A3N0V8X5_9GAMM</name>
<keyword evidence="9" id="KW-1185">Reference proteome</keyword>
<evidence type="ECO:0000256" key="5">
    <source>
        <dbReference type="ARBA" id="ARBA00022989"/>
    </source>
</evidence>
<dbReference type="GO" id="GO:0005886">
    <property type="term" value="C:plasma membrane"/>
    <property type="evidence" value="ECO:0007669"/>
    <property type="project" value="UniProtKB-SubCell"/>
</dbReference>
<comment type="pathway">
    <text evidence="7">Protein modification; lipoprotein biosynthesis (diacylglyceryl transfer).</text>
</comment>
<keyword evidence="4 7" id="KW-0812">Transmembrane</keyword>
<dbReference type="EMBL" id="RJVO01000005">
    <property type="protein sequence ID" value="ROH89082.1"/>
    <property type="molecule type" value="Genomic_DNA"/>
</dbReference>
<protein>
    <recommendedName>
        <fullName evidence="7">Phosphatidylglycerol--prolipoprotein diacylglyceryl transferase</fullName>
        <ecNumber evidence="7">2.5.1.145</ecNumber>
    </recommendedName>
</protein>
<comment type="catalytic activity">
    <reaction evidence="7">
        <text>L-cysteinyl-[prolipoprotein] + a 1,2-diacyl-sn-glycero-3-phospho-(1'-sn-glycerol) = an S-1,2-diacyl-sn-glyceryl-L-cysteinyl-[prolipoprotein] + sn-glycerol 1-phosphate + H(+)</text>
        <dbReference type="Rhea" id="RHEA:56712"/>
        <dbReference type="Rhea" id="RHEA-COMP:14679"/>
        <dbReference type="Rhea" id="RHEA-COMP:14680"/>
        <dbReference type="ChEBI" id="CHEBI:15378"/>
        <dbReference type="ChEBI" id="CHEBI:29950"/>
        <dbReference type="ChEBI" id="CHEBI:57685"/>
        <dbReference type="ChEBI" id="CHEBI:64716"/>
        <dbReference type="ChEBI" id="CHEBI:140658"/>
        <dbReference type="EC" id="2.5.1.145"/>
    </reaction>
</comment>
<dbReference type="GO" id="GO:0042158">
    <property type="term" value="P:lipoprotein biosynthetic process"/>
    <property type="evidence" value="ECO:0007669"/>
    <property type="project" value="UniProtKB-UniRule"/>
</dbReference>
<dbReference type="GO" id="GO:0008961">
    <property type="term" value="F:phosphatidylglycerol-prolipoprotein diacylglyceryl transferase activity"/>
    <property type="evidence" value="ECO:0007669"/>
    <property type="project" value="UniProtKB-UniRule"/>
</dbReference>
<dbReference type="PANTHER" id="PTHR30589:SF0">
    <property type="entry name" value="PHOSPHATIDYLGLYCEROL--PROLIPOPROTEIN DIACYLGLYCERYL TRANSFERASE"/>
    <property type="match status" value="1"/>
</dbReference>
<organism evidence="8 9">
    <name type="scientific">Stagnimonas aquatica</name>
    <dbReference type="NCBI Taxonomy" id="2689987"/>
    <lineage>
        <taxon>Bacteria</taxon>
        <taxon>Pseudomonadati</taxon>
        <taxon>Pseudomonadota</taxon>
        <taxon>Gammaproteobacteria</taxon>
        <taxon>Nevskiales</taxon>
        <taxon>Nevskiaceae</taxon>
        <taxon>Stagnimonas</taxon>
    </lineage>
</organism>
<dbReference type="HAMAP" id="MF_01147">
    <property type="entry name" value="Lgt"/>
    <property type="match status" value="1"/>
</dbReference>
<dbReference type="Proteomes" id="UP000282106">
    <property type="component" value="Unassembled WGS sequence"/>
</dbReference>
<keyword evidence="5 7" id="KW-1133">Transmembrane helix</keyword>
<comment type="function">
    <text evidence="7">Catalyzes the transfer of the diacylglyceryl group from phosphatidylglycerol to the sulfhydryl group of the N-terminal cysteine of a prolipoprotein, the first step in the formation of mature lipoproteins.</text>
</comment>
<feature type="transmembrane region" description="Helical" evidence="7">
    <location>
        <begin position="198"/>
        <end position="216"/>
    </location>
</feature>
<dbReference type="EC" id="2.5.1.145" evidence="7"/>
<gene>
    <name evidence="7" type="primary">lgt</name>
    <name evidence="8" type="ORF">ED208_11760</name>
</gene>
<dbReference type="AlphaFoldDB" id="A0A3N0V8X5"/>
<evidence type="ECO:0000256" key="2">
    <source>
        <dbReference type="ARBA" id="ARBA00022475"/>
    </source>
</evidence>
<feature type="transmembrane region" description="Helical" evidence="7">
    <location>
        <begin position="57"/>
        <end position="76"/>
    </location>
</feature>
<keyword evidence="6 7" id="KW-0472">Membrane</keyword>
<feature type="transmembrane region" description="Helical" evidence="7">
    <location>
        <begin position="236"/>
        <end position="257"/>
    </location>
</feature>
<dbReference type="UniPathway" id="UPA00664"/>
<evidence type="ECO:0000256" key="7">
    <source>
        <dbReference type="HAMAP-Rule" id="MF_01147"/>
    </source>
</evidence>
<feature type="binding site" evidence="7">
    <location>
        <position position="139"/>
    </location>
    <ligand>
        <name>a 1,2-diacyl-sn-glycero-3-phospho-(1'-sn-glycerol)</name>
        <dbReference type="ChEBI" id="CHEBI:64716"/>
    </ligand>
</feature>
<comment type="caution">
    <text evidence="8">The sequence shown here is derived from an EMBL/GenBank/DDBJ whole genome shotgun (WGS) entry which is preliminary data.</text>
</comment>
<feature type="transmembrane region" description="Helical" evidence="7">
    <location>
        <begin position="19"/>
        <end position="37"/>
    </location>
</feature>
<dbReference type="PROSITE" id="PS01311">
    <property type="entry name" value="LGT"/>
    <property type="match status" value="1"/>
</dbReference>
<evidence type="ECO:0000256" key="6">
    <source>
        <dbReference type="ARBA" id="ARBA00023136"/>
    </source>
</evidence>